<feature type="compositionally biased region" description="Basic and acidic residues" evidence="1">
    <location>
        <begin position="1210"/>
        <end position="1220"/>
    </location>
</feature>
<dbReference type="EMBL" id="JBBPEH010000008">
    <property type="protein sequence ID" value="KAK7534724.1"/>
    <property type="molecule type" value="Genomic_DNA"/>
</dbReference>
<evidence type="ECO:0000256" key="1">
    <source>
        <dbReference type="SAM" id="MobiDB-lite"/>
    </source>
</evidence>
<feature type="region of interest" description="Disordered" evidence="1">
    <location>
        <begin position="1021"/>
        <end position="1089"/>
    </location>
</feature>
<dbReference type="Proteomes" id="UP001360953">
    <property type="component" value="Unassembled WGS sequence"/>
</dbReference>
<feature type="region of interest" description="Disordered" evidence="1">
    <location>
        <begin position="280"/>
        <end position="406"/>
    </location>
</feature>
<feature type="compositionally biased region" description="Basic and acidic residues" evidence="1">
    <location>
        <begin position="943"/>
        <end position="960"/>
    </location>
</feature>
<reference evidence="2 3" key="1">
    <citation type="submission" date="2024-04" db="EMBL/GenBank/DDBJ databases">
        <title>Phyllosticta paracitricarpa is synonymous to the EU quarantine fungus P. citricarpa based on phylogenomic analyses.</title>
        <authorList>
            <consortium name="Lawrence Berkeley National Laboratory"/>
            <person name="Van ingen-buijs V.A."/>
            <person name="Van westerhoven A.C."/>
            <person name="Haridas S."/>
            <person name="Skiadas P."/>
            <person name="Martin F."/>
            <person name="Groenewald J.Z."/>
            <person name="Crous P.W."/>
            <person name="Seidl M.F."/>
        </authorList>
    </citation>
    <scope>NUCLEOTIDE SEQUENCE [LARGE SCALE GENOMIC DNA]</scope>
    <source>
        <strain evidence="2 3">CPC 17464</strain>
    </source>
</reference>
<dbReference type="GeneID" id="92029011"/>
<feature type="region of interest" description="Disordered" evidence="1">
    <location>
        <begin position="924"/>
        <end position="964"/>
    </location>
</feature>
<keyword evidence="3" id="KW-1185">Reference proteome</keyword>
<evidence type="ECO:0000313" key="2">
    <source>
        <dbReference type="EMBL" id="KAK7534724.1"/>
    </source>
</evidence>
<feature type="compositionally biased region" description="Low complexity" evidence="1">
    <location>
        <begin position="347"/>
        <end position="356"/>
    </location>
</feature>
<dbReference type="RefSeq" id="XP_066653449.1">
    <property type="nucleotide sequence ID" value="XM_066796105.1"/>
</dbReference>
<feature type="compositionally biased region" description="Polar residues" evidence="1">
    <location>
        <begin position="285"/>
        <end position="297"/>
    </location>
</feature>
<organism evidence="2 3">
    <name type="scientific">Phyllosticta citribraziliensis</name>
    <dbReference type="NCBI Taxonomy" id="989973"/>
    <lineage>
        <taxon>Eukaryota</taxon>
        <taxon>Fungi</taxon>
        <taxon>Dikarya</taxon>
        <taxon>Ascomycota</taxon>
        <taxon>Pezizomycotina</taxon>
        <taxon>Dothideomycetes</taxon>
        <taxon>Dothideomycetes incertae sedis</taxon>
        <taxon>Botryosphaeriales</taxon>
        <taxon>Phyllostictaceae</taxon>
        <taxon>Phyllosticta</taxon>
    </lineage>
</organism>
<feature type="compositionally biased region" description="Polar residues" evidence="1">
    <location>
        <begin position="1026"/>
        <end position="1036"/>
    </location>
</feature>
<feature type="compositionally biased region" description="Basic and acidic residues" evidence="1">
    <location>
        <begin position="498"/>
        <end position="507"/>
    </location>
</feature>
<feature type="region of interest" description="Disordered" evidence="1">
    <location>
        <begin position="498"/>
        <end position="557"/>
    </location>
</feature>
<feature type="region of interest" description="Disordered" evidence="1">
    <location>
        <begin position="727"/>
        <end position="753"/>
    </location>
</feature>
<feature type="region of interest" description="Disordered" evidence="1">
    <location>
        <begin position="1155"/>
        <end position="1220"/>
    </location>
</feature>
<feature type="compositionally biased region" description="Polar residues" evidence="1">
    <location>
        <begin position="1162"/>
        <end position="1173"/>
    </location>
</feature>
<comment type="caution">
    <text evidence="2">The sequence shown here is derived from an EMBL/GenBank/DDBJ whole genome shotgun (WGS) entry which is preliminary data.</text>
</comment>
<feature type="compositionally biased region" description="Basic and acidic residues" evidence="1">
    <location>
        <begin position="357"/>
        <end position="366"/>
    </location>
</feature>
<accession>A0ABR1LJ19</accession>
<feature type="compositionally biased region" description="Basic and acidic residues" evidence="1">
    <location>
        <begin position="741"/>
        <end position="753"/>
    </location>
</feature>
<protein>
    <submittedName>
        <fullName evidence="2">Uncharacterized protein</fullName>
    </submittedName>
</protein>
<feature type="region of interest" description="Disordered" evidence="1">
    <location>
        <begin position="773"/>
        <end position="814"/>
    </location>
</feature>
<proteinExistence type="predicted"/>
<feature type="compositionally biased region" description="Low complexity" evidence="1">
    <location>
        <begin position="388"/>
        <end position="406"/>
    </location>
</feature>
<feature type="compositionally biased region" description="Polar residues" evidence="1">
    <location>
        <begin position="377"/>
        <end position="387"/>
    </location>
</feature>
<gene>
    <name evidence="2" type="ORF">J3D65DRAFT_420709</name>
</gene>
<feature type="compositionally biased region" description="Pro residues" evidence="1">
    <location>
        <begin position="1051"/>
        <end position="1066"/>
    </location>
</feature>
<feature type="compositionally biased region" description="Polar residues" evidence="1">
    <location>
        <begin position="305"/>
        <end position="330"/>
    </location>
</feature>
<sequence>MRTVSRRQKGKVLPAFHRYQLPRQLTRTAALNHISARIIPQLLPHLYDLTPDRFPTRRKAYDAIKQRLLIPFQNQLFLGRYMGWDHEQRPSNGVRSRLWHDLTPHILDDTLSCCEVLKALSDGARTMSFLHDGNDLVRADVRTWRHFHNLEDALCALGFQSNTIVPYVSWRIIGVLDGSWSAERVISSTWRERSVADDACEEHDAFVDADLDAGRIDDKDNSMVFHTLMSEPFLRNDKMVSQWMKSLGWQVKLESKTHLIERVLVPSALAKGYQGVEENLDAEVPSTSQPRNSSGTTHADRKESPQPSGWNSPRNAKSSDQAAFSNQSAVAPTAITDSKPIVRSAWEESPTTSSTTEESKVRRTSWDDPEPSAPTDVFSTSSLTDTENGLLGSSSNSSTGGSLSDSDAWELLNTKKASAPGQDSETPVASEKVQLRATRDALVVNSPRMRQRMARRREREAGRATRMDHDLNVLQQLQSRGSGLPVSKAPWLHAAGREKVSHNDARDGVGGQQSNASPGNEQLARLVRSRQGGTYRDEGGSWDKQQSQIPPGQPDRQTFPFLAWLGTSAAAFMHFPLIQHLKQQQQQKRKSGSGQLENTTLRVTEADQKWTFCNEEGRSVLTRPIPRKDQFQELREWWQRHDKADGRDIDPAHIYLRYLEHHYLDPEQHQVSIVPLMEHLVQDQQRPGELAHTTLSLKVKKIDCTYFFHDEEGRQLYKRSQPNAGEHQKLKQWWQQQQQSRQEHGKSAYQERGEKVTDAQMWLMLLKQHLLQQQEEQRTQSRQPSESSAAQEEVAVDPPSPSIQQPVKQSEQPQAVPLRLQRLVNYILQYQQERRRPGDSKNKLPPELIIKGTRRKWIYCGENGVILLKRNMPNSSKKAALRLWWQQRQKQQGQPFDECEAPPHKRIWVEKVEQKYVQMLSSSAKGEAADFSSTPSSSPPLGRSEKEEVSTTRHQDRISESQDLTSEQLRAMMKRKGYNRAPGPRVKWIYWNKHGDFLLRRGKVRSDMLQGDWKFRRLQPHEQSRLRQWTTESSNAIEGDKAESGNRIARIPPPSSPPPPPPPPPQQQQQEEQGVENGAQPLGGRRRRCVVRDEEGRVIAVRTAGIGRMGLNSRRKLLEFWDWYQQEQQDGLQQPIEPGSPNFWQRIWELRAKAQQHKWEQGRNTPQFATSSSAKEEGAENTMVPQIPSPPPAEQRQESKEQESSSLMSRLDKISQGKTK</sequence>
<evidence type="ECO:0000313" key="3">
    <source>
        <dbReference type="Proteomes" id="UP001360953"/>
    </source>
</evidence>
<feature type="compositionally biased region" description="Polar residues" evidence="1">
    <location>
        <begin position="802"/>
        <end position="813"/>
    </location>
</feature>
<name>A0ABR1LJ19_9PEZI</name>